<feature type="compositionally biased region" description="Basic and acidic residues" evidence="7">
    <location>
        <begin position="358"/>
        <end position="367"/>
    </location>
</feature>
<evidence type="ECO:0000256" key="4">
    <source>
        <dbReference type="ARBA" id="ARBA00022741"/>
    </source>
</evidence>
<dbReference type="EMBL" id="JACCJC010000004">
    <property type="protein sequence ID" value="KAF6240381.1"/>
    <property type="molecule type" value="Genomic_DNA"/>
</dbReference>
<evidence type="ECO:0000313" key="9">
    <source>
        <dbReference type="EMBL" id="KAF6240381.1"/>
    </source>
</evidence>
<keyword evidence="6" id="KW-0067">ATP-binding</keyword>
<dbReference type="AlphaFoldDB" id="A0A8H6G4K1"/>
<dbReference type="Gene3D" id="3.40.1190.20">
    <property type="match status" value="1"/>
</dbReference>
<comment type="similarity">
    <text evidence="1">Belongs to the pyridoxine kinase family.</text>
</comment>
<dbReference type="NCBIfam" id="TIGR00687">
    <property type="entry name" value="pyridox_kin"/>
    <property type="match status" value="1"/>
</dbReference>
<protein>
    <recommendedName>
        <fullName evidence="2">pyridoxal kinase</fullName>
        <ecNumber evidence="2">2.7.1.35</ecNumber>
    </recommendedName>
</protein>
<proteinExistence type="inferred from homology"/>
<dbReference type="CDD" id="cd01173">
    <property type="entry name" value="pyridoxal_pyridoxamine_kinase"/>
    <property type="match status" value="1"/>
</dbReference>
<feature type="domain" description="Pyridoxamine kinase/Phosphomethylpyrimidine kinase" evidence="8">
    <location>
        <begin position="103"/>
        <end position="229"/>
    </location>
</feature>
<dbReference type="Proteomes" id="UP000578531">
    <property type="component" value="Unassembled WGS sequence"/>
</dbReference>
<dbReference type="GO" id="GO:0008478">
    <property type="term" value="F:pyridoxal kinase activity"/>
    <property type="evidence" value="ECO:0007669"/>
    <property type="project" value="UniProtKB-EC"/>
</dbReference>
<dbReference type="RefSeq" id="XP_037169650.1">
    <property type="nucleotide sequence ID" value="XM_037303928.1"/>
</dbReference>
<organism evidence="9 10">
    <name type="scientific">Letharia columbiana</name>
    <dbReference type="NCBI Taxonomy" id="112416"/>
    <lineage>
        <taxon>Eukaryota</taxon>
        <taxon>Fungi</taxon>
        <taxon>Dikarya</taxon>
        <taxon>Ascomycota</taxon>
        <taxon>Pezizomycotina</taxon>
        <taxon>Lecanoromycetes</taxon>
        <taxon>OSLEUM clade</taxon>
        <taxon>Lecanoromycetidae</taxon>
        <taxon>Lecanorales</taxon>
        <taxon>Lecanorineae</taxon>
        <taxon>Parmeliaceae</taxon>
        <taxon>Letharia</taxon>
    </lineage>
</organism>
<dbReference type="GeneID" id="59283666"/>
<dbReference type="GO" id="GO:0005829">
    <property type="term" value="C:cytosol"/>
    <property type="evidence" value="ECO:0007669"/>
    <property type="project" value="TreeGrafter"/>
</dbReference>
<dbReference type="InterPro" id="IPR013749">
    <property type="entry name" value="PM/HMP-P_kinase-1"/>
</dbReference>
<evidence type="ECO:0000256" key="3">
    <source>
        <dbReference type="ARBA" id="ARBA00022679"/>
    </source>
</evidence>
<name>A0A8H6G4K1_9LECA</name>
<dbReference type="GO" id="GO:0005524">
    <property type="term" value="F:ATP binding"/>
    <property type="evidence" value="ECO:0007669"/>
    <property type="project" value="UniProtKB-KW"/>
</dbReference>
<dbReference type="Pfam" id="PF08543">
    <property type="entry name" value="Phos_pyr_kin"/>
    <property type="match status" value="1"/>
</dbReference>
<evidence type="ECO:0000313" key="10">
    <source>
        <dbReference type="Proteomes" id="UP000578531"/>
    </source>
</evidence>
<feature type="compositionally biased region" description="Basic and acidic residues" evidence="7">
    <location>
        <begin position="376"/>
        <end position="392"/>
    </location>
</feature>
<evidence type="ECO:0000259" key="8">
    <source>
        <dbReference type="Pfam" id="PF08543"/>
    </source>
</evidence>
<feature type="region of interest" description="Disordered" evidence="7">
    <location>
        <begin position="331"/>
        <end position="402"/>
    </location>
</feature>
<dbReference type="SUPFAM" id="SSF53613">
    <property type="entry name" value="Ribokinase-like"/>
    <property type="match status" value="1"/>
</dbReference>
<keyword evidence="3" id="KW-0808">Transferase</keyword>
<reference evidence="9 10" key="1">
    <citation type="journal article" date="2020" name="Genomics">
        <title>Complete, high-quality genomes from long-read metagenomic sequencing of two wolf lichen thalli reveals enigmatic genome architecture.</title>
        <authorList>
            <person name="McKenzie S.K."/>
            <person name="Walston R.F."/>
            <person name="Allen J.L."/>
        </authorList>
    </citation>
    <scope>NUCLEOTIDE SEQUENCE [LARGE SCALE GENOMIC DNA]</scope>
    <source>
        <strain evidence="9">WasteWater2</strain>
    </source>
</reference>
<dbReference type="PANTHER" id="PTHR10534:SF2">
    <property type="entry name" value="PYRIDOXAL KINASE"/>
    <property type="match status" value="1"/>
</dbReference>
<keyword evidence="5" id="KW-0418">Kinase</keyword>
<accession>A0A8H6G4K1</accession>
<keyword evidence="10" id="KW-1185">Reference proteome</keyword>
<dbReference type="EC" id="2.7.1.35" evidence="2"/>
<sequence>MQKEVIAGYVGNKMAAFVMQTMGCDVAAINTVQFSNHTGYKQFKGTKTSAEEISHLYAGLKESYLTDFDVMLTGYAPSAEAVDAIGAIARDMKLRASTKVGSFFWVLDPVMGDQGRLYVSEDVVPVYRNLLRDADLILPNQFEAELLSETKITSLSTLQEALARLHKTHRIPHIIITSIRLSDSPSRMSVVGSTARADFSPRIFKIDIPAIDCFFSGTGDMFAALTVVRLREAVTEANLSGTKSWVSSNDVKATDLPLAKAAEKVLGSMHAILVKTKEARDQELEGMGGSLGVMEKEKDSEKRLGLRRTKAAEVRVVRCLEDLRSPRTAWKAEGLAGDEDAEGRRAQTTEGTGAAESEDLRVLRLEQDTSAVPETNEEKAEPKHLAENRSEGSDEIEEPEKT</sequence>
<evidence type="ECO:0000256" key="2">
    <source>
        <dbReference type="ARBA" id="ARBA00012104"/>
    </source>
</evidence>
<feature type="compositionally biased region" description="Acidic residues" evidence="7">
    <location>
        <begin position="393"/>
        <end position="402"/>
    </location>
</feature>
<comment type="caution">
    <text evidence="9">The sequence shown here is derived from an EMBL/GenBank/DDBJ whole genome shotgun (WGS) entry which is preliminary data.</text>
</comment>
<dbReference type="GO" id="GO:0009443">
    <property type="term" value="P:pyridoxal 5'-phosphate salvage"/>
    <property type="evidence" value="ECO:0007669"/>
    <property type="project" value="InterPro"/>
</dbReference>
<dbReference type="OrthoDB" id="2104723at2759"/>
<dbReference type="PANTHER" id="PTHR10534">
    <property type="entry name" value="PYRIDOXAL KINASE"/>
    <property type="match status" value="1"/>
</dbReference>
<keyword evidence="4" id="KW-0547">Nucleotide-binding</keyword>
<evidence type="ECO:0000256" key="5">
    <source>
        <dbReference type="ARBA" id="ARBA00022777"/>
    </source>
</evidence>
<evidence type="ECO:0000256" key="7">
    <source>
        <dbReference type="SAM" id="MobiDB-lite"/>
    </source>
</evidence>
<gene>
    <name evidence="9" type="ORF">HO173_001992</name>
</gene>
<dbReference type="InterPro" id="IPR004625">
    <property type="entry name" value="PyrdxlKinase"/>
</dbReference>
<evidence type="ECO:0000256" key="1">
    <source>
        <dbReference type="ARBA" id="ARBA00008805"/>
    </source>
</evidence>
<evidence type="ECO:0000256" key="6">
    <source>
        <dbReference type="ARBA" id="ARBA00022840"/>
    </source>
</evidence>
<dbReference type="InterPro" id="IPR029056">
    <property type="entry name" value="Ribokinase-like"/>
</dbReference>